<gene>
    <name evidence="2" type="ORF">JF887_05320</name>
</gene>
<proteinExistence type="predicted"/>
<protein>
    <submittedName>
        <fullName evidence="2">Uncharacterized protein</fullName>
    </submittedName>
</protein>
<sequence length="64" mass="7189">MDDSGHRQQPAQRAGDRDSASNAAMDRQRNQDVRHRAQPGAAAPGRRGSEGFDYFRDAINRTYK</sequence>
<feature type="region of interest" description="Disordered" evidence="1">
    <location>
        <begin position="1"/>
        <end position="64"/>
    </location>
</feature>
<dbReference type="AlphaFoldDB" id="A0A934KE84"/>
<name>A0A934KE84_9BACT</name>
<organism evidence="2 3">
    <name type="scientific">Candidatus Amunia macphersoniae</name>
    <dbReference type="NCBI Taxonomy" id="3127014"/>
    <lineage>
        <taxon>Bacteria</taxon>
        <taxon>Bacillati</taxon>
        <taxon>Candidatus Dormiibacterota</taxon>
        <taxon>Candidatus Dormibacteria</taxon>
        <taxon>Candidatus Aeolococcales</taxon>
        <taxon>Candidatus Aeolococcaceae</taxon>
        <taxon>Candidatus Amunia</taxon>
    </lineage>
</organism>
<evidence type="ECO:0000313" key="2">
    <source>
        <dbReference type="EMBL" id="MBJ7608834.1"/>
    </source>
</evidence>
<accession>A0A934KE84</accession>
<feature type="compositionally biased region" description="Basic and acidic residues" evidence="1">
    <location>
        <begin position="26"/>
        <end position="35"/>
    </location>
</feature>
<feature type="compositionally biased region" description="Basic and acidic residues" evidence="1">
    <location>
        <begin position="47"/>
        <end position="64"/>
    </location>
</feature>
<dbReference type="Proteomes" id="UP000614410">
    <property type="component" value="Unassembled WGS sequence"/>
</dbReference>
<comment type="caution">
    <text evidence="2">The sequence shown here is derived from an EMBL/GenBank/DDBJ whole genome shotgun (WGS) entry which is preliminary data.</text>
</comment>
<dbReference type="EMBL" id="JAEKNN010000025">
    <property type="protein sequence ID" value="MBJ7608834.1"/>
    <property type="molecule type" value="Genomic_DNA"/>
</dbReference>
<evidence type="ECO:0000256" key="1">
    <source>
        <dbReference type="SAM" id="MobiDB-lite"/>
    </source>
</evidence>
<evidence type="ECO:0000313" key="3">
    <source>
        <dbReference type="Proteomes" id="UP000614410"/>
    </source>
</evidence>
<reference evidence="2 3" key="1">
    <citation type="submission" date="2020-10" db="EMBL/GenBank/DDBJ databases">
        <title>Ca. Dormibacterota MAGs.</title>
        <authorList>
            <person name="Montgomery K."/>
        </authorList>
    </citation>
    <scope>NUCLEOTIDE SEQUENCE [LARGE SCALE GENOMIC DNA]</scope>
    <source>
        <strain evidence="2">Mitchell_Peninsula_5</strain>
    </source>
</reference>